<comment type="caution">
    <text evidence="2">The sequence shown here is derived from an EMBL/GenBank/DDBJ whole genome shotgun (WGS) entry which is preliminary data.</text>
</comment>
<sequence>MPENVETVTSIQQLLKLAAHKHATALKKSSLRRILQIYLKFHPYKIILATKLSETDYANPYTVCAEILELGKETAGNRHHSTSTNSESEEELPRTSSAMC</sequence>
<accession>A0A8X6UDD6</accession>
<dbReference type="Proteomes" id="UP000887013">
    <property type="component" value="Unassembled WGS sequence"/>
</dbReference>
<evidence type="ECO:0000313" key="3">
    <source>
        <dbReference type="Proteomes" id="UP000887013"/>
    </source>
</evidence>
<gene>
    <name evidence="2" type="ORF">NPIL_164421</name>
</gene>
<dbReference type="AlphaFoldDB" id="A0A8X6UDD6"/>
<evidence type="ECO:0000313" key="2">
    <source>
        <dbReference type="EMBL" id="GFU06007.1"/>
    </source>
</evidence>
<keyword evidence="3" id="KW-1185">Reference proteome</keyword>
<proteinExistence type="predicted"/>
<feature type="region of interest" description="Disordered" evidence="1">
    <location>
        <begin position="74"/>
        <end position="100"/>
    </location>
</feature>
<protein>
    <submittedName>
        <fullName evidence="2">Uncharacterized protein</fullName>
    </submittedName>
</protein>
<organism evidence="2 3">
    <name type="scientific">Nephila pilipes</name>
    <name type="common">Giant wood spider</name>
    <name type="synonym">Nephila maculata</name>
    <dbReference type="NCBI Taxonomy" id="299642"/>
    <lineage>
        <taxon>Eukaryota</taxon>
        <taxon>Metazoa</taxon>
        <taxon>Ecdysozoa</taxon>
        <taxon>Arthropoda</taxon>
        <taxon>Chelicerata</taxon>
        <taxon>Arachnida</taxon>
        <taxon>Araneae</taxon>
        <taxon>Araneomorphae</taxon>
        <taxon>Entelegynae</taxon>
        <taxon>Araneoidea</taxon>
        <taxon>Nephilidae</taxon>
        <taxon>Nephila</taxon>
    </lineage>
</organism>
<dbReference type="EMBL" id="BMAW01028154">
    <property type="protein sequence ID" value="GFU06007.1"/>
    <property type="molecule type" value="Genomic_DNA"/>
</dbReference>
<evidence type="ECO:0000256" key="1">
    <source>
        <dbReference type="SAM" id="MobiDB-lite"/>
    </source>
</evidence>
<name>A0A8X6UDD6_NEPPI</name>
<reference evidence="2" key="1">
    <citation type="submission" date="2020-08" db="EMBL/GenBank/DDBJ databases">
        <title>Multicomponent nature underlies the extraordinary mechanical properties of spider dragline silk.</title>
        <authorList>
            <person name="Kono N."/>
            <person name="Nakamura H."/>
            <person name="Mori M."/>
            <person name="Yoshida Y."/>
            <person name="Ohtoshi R."/>
            <person name="Malay A.D."/>
            <person name="Moran D.A.P."/>
            <person name="Tomita M."/>
            <person name="Numata K."/>
            <person name="Arakawa K."/>
        </authorList>
    </citation>
    <scope>NUCLEOTIDE SEQUENCE</scope>
</reference>